<protein>
    <recommendedName>
        <fullName evidence="6">Ribonuclease VapC</fullName>
        <shortName evidence="6">RNase VapC</shortName>
        <ecNumber evidence="6">3.1.-.-</ecNumber>
    </recommendedName>
    <alternativeName>
        <fullName evidence="6">Toxin VapC</fullName>
    </alternativeName>
</protein>
<sequence>MIVVDASVFAFSLLDEGPIGDRCRAALAADSRWIAPEHWTIEVLSVIRGNLLGGKISKEHAEDAVAALAKLEPVVPLSRVLLPRIWELRGNLTAYDAAYAAAAEAYSCALVTADGRLARASGIRCPVDVIVG</sequence>
<organism evidence="8">
    <name type="scientific">Streptomyces sp. R44</name>
    <dbReference type="NCBI Taxonomy" id="3238633"/>
    <lineage>
        <taxon>Bacteria</taxon>
        <taxon>Bacillati</taxon>
        <taxon>Actinomycetota</taxon>
        <taxon>Actinomycetes</taxon>
        <taxon>Kitasatosporales</taxon>
        <taxon>Streptomycetaceae</taxon>
        <taxon>Streptomyces</taxon>
    </lineage>
</organism>
<keyword evidence="6" id="KW-0800">Toxin</keyword>
<dbReference type="InterPro" id="IPR022907">
    <property type="entry name" value="VapC_family"/>
</dbReference>
<dbReference type="PANTHER" id="PTHR35901:SF1">
    <property type="entry name" value="EXONUCLEASE VAPC9"/>
    <property type="match status" value="1"/>
</dbReference>
<evidence type="ECO:0000256" key="2">
    <source>
        <dbReference type="ARBA" id="ARBA00022722"/>
    </source>
</evidence>
<feature type="binding site" evidence="6">
    <location>
        <position position="96"/>
    </location>
    <ligand>
        <name>Mg(2+)</name>
        <dbReference type="ChEBI" id="CHEBI:18420"/>
    </ligand>
</feature>
<dbReference type="SUPFAM" id="SSF88723">
    <property type="entry name" value="PIN domain-like"/>
    <property type="match status" value="1"/>
</dbReference>
<keyword evidence="5 6" id="KW-0460">Magnesium</keyword>
<feature type="binding site" evidence="6">
    <location>
        <position position="5"/>
    </location>
    <ligand>
        <name>Mg(2+)</name>
        <dbReference type="ChEBI" id="CHEBI:18420"/>
    </ligand>
</feature>
<evidence type="ECO:0000256" key="6">
    <source>
        <dbReference type="HAMAP-Rule" id="MF_00265"/>
    </source>
</evidence>
<comment type="similarity">
    <text evidence="6">Belongs to the PINc/VapC protein family.</text>
</comment>
<dbReference type="EMBL" id="CP163444">
    <property type="protein sequence ID" value="XDQ72418.1"/>
    <property type="molecule type" value="Genomic_DNA"/>
</dbReference>
<dbReference type="GO" id="GO:0004540">
    <property type="term" value="F:RNA nuclease activity"/>
    <property type="evidence" value="ECO:0007669"/>
    <property type="project" value="InterPro"/>
</dbReference>
<keyword evidence="4 6" id="KW-0378">Hydrolase</keyword>
<keyword evidence="3 6" id="KW-0479">Metal-binding</keyword>
<evidence type="ECO:0000313" key="8">
    <source>
        <dbReference type="EMBL" id="XDQ72418.1"/>
    </source>
</evidence>
<dbReference type="HAMAP" id="MF_00265">
    <property type="entry name" value="VapC_Nob1"/>
    <property type="match status" value="1"/>
</dbReference>
<evidence type="ECO:0000256" key="1">
    <source>
        <dbReference type="ARBA" id="ARBA00022649"/>
    </source>
</evidence>
<gene>
    <name evidence="6" type="primary">vapC</name>
    <name evidence="8" type="ORF">AB5J54_18760</name>
</gene>
<dbReference type="EC" id="3.1.-.-" evidence="6"/>
<evidence type="ECO:0000256" key="5">
    <source>
        <dbReference type="ARBA" id="ARBA00022842"/>
    </source>
</evidence>
<dbReference type="PANTHER" id="PTHR35901">
    <property type="entry name" value="RIBONUCLEASE VAPC3"/>
    <property type="match status" value="1"/>
</dbReference>
<evidence type="ECO:0000256" key="4">
    <source>
        <dbReference type="ARBA" id="ARBA00022801"/>
    </source>
</evidence>
<dbReference type="InterPro" id="IPR051619">
    <property type="entry name" value="TypeII_TA_RNase_PINc/VapC"/>
</dbReference>
<comment type="cofactor">
    <cofactor evidence="6">
        <name>Mg(2+)</name>
        <dbReference type="ChEBI" id="CHEBI:18420"/>
    </cofactor>
</comment>
<dbReference type="GO" id="GO:0090729">
    <property type="term" value="F:toxin activity"/>
    <property type="evidence" value="ECO:0007669"/>
    <property type="project" value="UniProtKB-KW"/>
</dbReference>
<comment type="function">
    <text evidence="6">Toxic component of a toxin-antitoxin (TA) system. An RNase.</text>
</comment>
<dbReference type="InterPro" id="IPR002716">
    <property type="entry name" value="PIN_dom"/>
</dbReference>
<dbReference type="RefSeq" id="WP_369145062.1">
    <property type="nucleotide sequence ID" value="NZ_CP163444.1"/>
</dbReference>
<dbReference type="InterPro" id="IPR029060">
    <property type="entry name" value="PIN-like_dom_sf"/>
</dbReference>
<dbReference type="InterPro" id="IPR044153">
    <property type="entry name" value="PIN_Pae0151-like"/>
</dbReference>
<feature type="domain" description="PIN" evidence="7">
    <location>
        <begin position="2"/>
        <end position="121"/>
    </location>
</feature>
<reference evidence="8" key="1">
    <citation type="submission" date="2024-07" db="EMBL/GenBank/DDBJ databases">
        <authorList>
            <person name="Yu S.T."/>
        </authorList>
    </citation>
    <scope>NUCLEOTIDE SEQUENCE</scope>
    <source>
        <strain evidence="8">R44</strain>
    </source>
</reference>
<dbReference type="Gene3D" id="3.40.50.1010">
    <property type="entry name" value="5'-nuclease"/>
    <property type="match status" value="1"/>
</dbReference>
<evidence type="ECO:0000256" key="3">
    <source>
        <dbReference type="ARBA" id="ARBA00022723"/>
    </source>
</evidence>
<dbReference type="GO" id="GO:0016787">
    <property type="term" value="F:hydrolase activity"/>
    <property type="evidence" value="ECO:0007669"/>
    <property type="project" value="UniProtKB-KW"/>
</dbReference>
<dbReference type="Pfam" id="PF01850">
    <property type="entry name" value="PIN"/>
    <property type="match status" value="1"/>
</dbReference>
<name>A0AB39SYP3_9ACTN</name>
<evidence type="ECO:0000259" key="7">
    <source>
        <dbReference type="Pfam" id="PF01850"/>
    </source>
</evidence>
<dbReference type="AlphaFoldDB" id="A0AB39SYP3"/>
<dbReference type="CDD" id="cd09873">
    <property type="entry name" value="PIN_Pae0151-like"/>
    <property type="match status" value="1"/>
</dbReference>
<proteinExistence type="inferred from homology"/>
<keyword evidence="2 6" id="KW-0540">Nuclease</keyword>
<dbReference type="GO" id="GO:0000287">
    <property type="term" value="F:magnesium ion binding"/>
    <property type="evidence" value="ECO:0007669"/>
    <property type="project" value="UniProtKB-UniRule"/>
</dbReference>
<keyword evidence="1 6" id="KW-1277">Toxin-antitoxin system</keyword>
<accession>A0AB39SYP3</accession>